<dbReference type="Gene3D" id="3.40.50.300">
    <property type="entry name" value="P-loop containing nucleotide triphosphate hydrolases"/>
    <property type="match status" value="1"/>
</dbReference>
<evidence type="ECO:0000256" key="2">
    <source>
        <dbReference type="ARBA" id="ARBA00005417"/>
    </source>
</evidence>
<evidence type="ECO:0000256" key="1">
    <source>
        <dbReference type="ARBA" id="ARBA00004202"/>
    </source>
</evidence>
<keyword evidence="5" id="KW-0997">Cell inner membrane</keyword>
<gene>
    <name evidence="11" type="ORF">DXZ20_35365</name>
</gene>
<dbReference type="GO" id="GO:0016887">
    <property type="term" value="F:ATP hydrolysis activity"/>
    <property type="evidence" value="ECO:0007669"/>
    <property type="project" value="InterPro"/>
</dbReference>
<dbReference type="GO" id="GO:0005524">
    <property type="term" value="F:ATP binding"/>
    <property type="evidence" value="ECO:0007669"/>
    <property type="project" value="UniProtKB-KW"/>
</dbReference>
<evidence type="ECO:0000313" key="11">
    <source>
        <dbReference type="EMBL" id="NEZ60827.1"/>
    </source>
</evidence>
<dbReference type="GO" id="GO:0005886">
    <property type="term" value="C:plasma membrane"/>
    <property type="evidence" value="ECO:0007669"/>
    <property type="project" value="UniProtKB-SubCell"/>
</dbReference>
<dbReference type="Pfam" id="PF00005">
    <property type="entry name" value="ABC_tran"/>
    <property type="match status" value="1"/>
</dbReference>
<dbReference type="SMART" id="SM00382">
    <property type="entry name" value="AAA"/>
    <property type="match status" value="1"/>
</dbReference>
<accession>A0A6M0RX73</accession>
<comment type="caution">
    <text evidence="11">The sequence shown here is derived from an EMBL/GenBank/DDBJ whole genome shotgun (WGS) entry which is preliminary data.</text>
</comment>
<organism evidence="11 12">
    <name type="scientific">Adonisia turfae CCMR0081</name>
    <dbReference type="NCBI Taxonomy" id="2292702"/>
    <lineage>
        <taxon>Bacteria</taxon>
        <taxon>Bacillati</taxon>
        <taxon>Cyanobacteriota</taxon>
        <taxon>Adonisia</taxon>
        <taxon>Adonisia turfae</taxon>
    </lineage>
</organism>
<dbReference type="PANTHER" id="PTHR43297">
    <property type="entry name" value="OLIGOPEPTIDE TRANSPORT ATP-BINDING PROTEIN APPD"/>
    <property type="match status" value="1"/>
</dbReference>
<evidence type="ECO:0000256" key="8">
    <source>
        <dbReference type="ARBA" id="ARBA00022967"/>
    </source>
</evidence>
<dbReference type="NCBIfam" id="TIGR01727">
    <property type="entry name" value="oligo_HPY"/>
    <property type="match status" value="1"/>
</dbReference>
<dbReference type="AlphaFoldDB" id="A0A6M0RX73"/>
<dbReference type="CDD" id="cd03257">
    <property type="entry name" value="ABC_NikE_OppD_transporters"/>
    <property type="match status" value="1"/>
</dbReference>
<dbReference type="InterPro" id="IPR003593">
    <property type="entry name" value="AAA+_ATPase"/>
</dbReference>
<keyword evidence="12" id="KW-1185">Reference proteome</keyword>
<dbReference type="FunFam" id="3.40.50.300:FF:000016">
    <property type="entry name" value="Oligopeptide ABC transporter ATP-binding component"/>
    <property type="match status" value="1"/>
</dbReference>
<dbReference type="SUPFAM" id="SSF52540">
    <property type="entry name" value="P-loop containing nucleoside triphosphate hydrolases"/>
    <property type="match status" value="1"/>
</dbReference>
<dbReference type="Pfam" id="PF08352">
    <property type="entry name" value="oligo_HPY"/>
    <property type="match status" value="1"/>
</dbReference>
<dbReference type="InterPro" id="IPR003439">
    <property type="entry name" value="ABC_transporter-like_ATP-bd"/>
</dbReference>
<dbReference type="InterPro" id="IPR027417">
    <property type="entry name" value="P-loop_NTPase"/>
</dbReference>
<name>A0A6M0RX73_9CYAN</name>
<dbReference type="Proteomes" id="UP000481033">
    <property type="component" value="Unassembled WGS sequence"/>
</dbReference>
<protein>
    <submittedName>
        <fullName evidence="11">ABC transporter ATP-binding protein</fullName>
    </submittedName>
</protein>
<keyword evidence="9" id="KW-0472">Membrane</keyword>
<evidence type="ECO:0000256" key="3">
    <source>
        <dbReference type="ARBA" id="ARBA00022448"/>
    </source>
</evidence>
<evidence type="ECO:0000256" key="6">
    <source>
        <dbReference type="ARBA" id="ARBA00022741"/>
    </source>
</evidence>
<keyword evidence="6" id="KW-0547">Nucleotide-binding</keyword>
<proteinExistence type="inferred from homology"/>
<evidence type="ECO:0000256" key="5">
    <source>
        <dbReference type="ARBA" id="ARBA00022519"/>
    </source>
</evidence>
<dbReference type="RefSeq" id="WP_163703150.1">
    <property type="nucleotide sequence ID" value="NZ_QXHD01000004.1"/>
</dbReference>
<sequence>MISPPTTTSIQTSLLSVRDLSVEFRTRTGTVKALQNISFHINKGETVGIVGESGSGKSVLALAILGILDRAGHVTNGDVLWSQDTEHYNLLKMPEKKLRYLRGKDLSMIFQNPRVALNPIRKVGKQLVDVLRCHADLPRNQLEKRALELLISVKIPDPQQRYDAYPYELSGGLCQRIMIALALACSPQLLIADEPTTGLDVTTQATVMNLLKELATEQRMATVVITHDLALASEYCDRIIVMHAGHIVESAPTHLLFTQPRHPYTAKLIAATPEPHKGFDDLIPILGSLPDLRREDLPPCRFISRCDRATEKCQKEGLVYQQVGEEHWVGCWYPLERENATSH</sequence>
<dbReference type="PANTHER" id="PTHR43297:SF14">
    <property type="entry name" value="ATPASE AAA-TYPE CORE DOMAIN-CONTAINING PROTEIN"/>
    <property type="match status" value="1"/>
</dbReference>
<keyword evidence="4" id="KW-1003">Cell membrane</keyword>
<comment type="similarity">
    <text evidence="2">Belongs to the ABC transporter superfamily.</text>
</comment>
<reference evidence="11 12" key="1">
    <citation type="journal article" date="2020" name="Microb. Ecol.">
        <title>Ecogenomics of the Marine Benthic Filamentous Cyanobacterium Adonisia.</title>
        <authorList>
            <person name="Walter J.M."/>
            <person name="Coutinho F.H."/>
            <person name="Leomil L."/>
            <person name="Hargreaves P.I."/>
            <person name="Campeao M.E."/>
            <person name="Vieira V.V."/>
            <person name="Silva B.S."/>
            <person name="Fistarol G.O."/>
            <person name="Salomon P.S."/>
            <person name="Sawabe T."/>
            <person name="Mino S."/>
            <person name="Hosokawa M."/>
            <person name="Miyashita H."/>
            <person name="Maruyama F."/>
            <person name="van Verk M.C."/>
            <person name="Dutilh B.E."/>
            <person name="Thompson C.C."/>
            <person name="Thompson F.L."/>
        </authorList>
    </citation>
    <scope>NUCLEOTIDE SEQUENCE [LARGE SCALE GENOMIC DNA]</scope>
    <source>
        <strain evidence="11 12">CCMR0081</strain>
    </source>
</reference>
<dbReference type="InterPro" id="IPR013563">
    <property type="entry name" value="Oligopep_ABC_C"/>
</dbReference>
<evidence type="ECO:0000259" key="10">
    <source>
        <dbReference type="PROSITE" id="PS50893"/>
    </source>
</evidence>
<evidence type="ECO:0000313" key="12">
    <source>
        <dbReference type="Proteomes" id="UP000481033"/>
    </source>
</evidence>
<evidence type="ECO:0000256" key="7">
    <source>
        <dbReference type="ARBA" id="ARBA00022840"/>
    </source>
</evidence>
<dbReference type="EMBL" id="QXHD01000004">
    <property type="protein sequence ID" value="NEZ60827.1"/>
    <property type="molecule type" value="Genomic_DNA"/>
</dbReference>
<keyword evidence="3" id="KW-0813">Transport</keyword>
<keyword evidence="7 11" id="KW-0067">ATP-binding</keyword>
<dbReference type="InterPro" id="IPR050388">
    <property type="entry name" value="ABC_Ni/Peptide_Import"/>
</dbReference>
<comment type="subcellular location">
    <subcellularLocation>
        <location evidence="1">Cell membrane</location>
        <topology evidence="1">Peripheral membrane protein</topology>
    </subcellularLocation>
</comment>
<feature type="domain" description="ABC transporter" evidence="10">
    <location>
        <begin position="17"/>
        <end position="269"/>
    </location>
</feature>
<evidence type="ECO:0000256" key="9">
    <source>
        <dbReference type="ARBA" id="ARBA00023136"/>
    </source>
</evidence>
<dbReference type="GO" id="GO:0015833">
    <property type="term" value="P:peptide transport"/>
    <property type="evidence" value="ECO:0007669"/>
    <property type="project" value="InterPro"/>
</dbReference>
<evidence type="ECO:0000256" key="4">
    <source>
        <dbReference type="ARBA" id="ARBA00022475"/>
    </source>
</evidence>
<keyword evidence="8" id="KW-1278">Translocase</keyword>
<dbReference type="PROSITE" id="PS50893">
    <property type="entry name" value="ABC_TRANSPORTER_2"/>
    <property type="match status" value="1"/>
</dbReference>